<organism evidence="6">
    <name type="scientific">Papilio xuthus</name>
    <name type="common">Asian swallowtail butterfly</name>
    <dbReference type="NCBI Taxonomy" id="66420"/>
    <lineage>
        <taxon>Eukaryota</taxon>
        <taxon>Metazoa</taxon>
        <taxon>Ecdysozoa</taxon>
        <taxon>Arthropoda</taxon>
        <taxon>Hexapoda</taxon>
        <taxon>Insecta</taxon>
        <taxon>Pterygota</taxon>
        <taxon>Neoptera</taxon>
        <taxon>Endopterygota</taxon>
        <taxon>Lepidoptera</taxon>
        <taxon>Glossata</taxon>
        <taxon>Ditrysia</taxon>
        <taxon>Papilionoidea</taxon>
        <taxon>Papilionidae</taxon>
        <taxon>Papilioninae</taxon>
        <taxon>Papilio</taxon>
    </lineage>
</organism>
<evidence type="ECO:0000256" key="2">
    <source>
        <dbReference type="ARBA" id="ARBA00022729"/>
    </source>
</evidence>
<evidence type="ECO:0000256" key="1">
    <source>
        <dbReference type="ARBA" id="ARBA00022460"/>
    </source>
</evidence>
<dbReference type="InterPro" id="IPR000618">
    <property type="entry name" value="Insect_cuticle"/>
</dbReference>
<reference evidence="6" key="1">
    <citation type="submission" date="2025-08" db="UniProtKB">
        <authorList>
            <consortium name="RefSeq"/>
        </authorList>
    </citation>
    <scope>IDENTIFICATION</scope>
</reference>
<dbReference type="InterPro" id="IPR050468">
    <property type="entry name" value="Cuticle_Struct_Prot"/>
</dbReference>
<gene>
    <name evidence="6" type="primary">LOC106125564</name>
</gene>
<dbReference type="RefSeq" id="XP_013178272.1">
    <property type="nucleotide sequence ID" value="XM_013322818.1"/>
</dbReference>
<dbReference type="Proteomes" id="UP000694872">
    <property type="component" value="Unplaced"/>
</dbReference>
<feature type="signal peptide" evidence="5">
    <location>
        <begin position="1"/>
        <end position="18"/>
    </location>
</feature>
<dbReference type="AlphaFoldDB" id="A0AAJ7EI62"/>
<dbReference type="GeneID" id="106125564"/>
<feature type="region of interest" description="Disordered" evidence="4">
    <location>
        <begin position="240"/>
        <end position="264"/>
    </location>
</feature>
<feature type="compositionally biased region" description="Low complexity" evidence="4">
    <location>
        <begin position="182"/>
        <end position="201"/>
    </location>
</feature>
<dbReference type="PROSITE" id="PS00233">
    <property type="entry name" value="CHIT_BIND_RR_1"/>
    <property type="match status" value="1"/>
</dbReference>
<dbReference type="Pfam" id="PF00379">
    <property type="entry name" value="Chitin_bind_4"/>
    <property type="match status" value="1"/>
</dbReference>
<evidence type="ECO:0000256" key="5">
    <source>
        <dbReference type="SAM" id="SignalP"/>
    </source>
</evidence>
<name>A0AAJ7EI62_PAPXU</name>
<feature type="region of interest" description="Disordered" evidence="4">
    <location>
        <begin position="179"/>
        <end position="201"/>
    </location>
</feature>
<dbReference type="GO" id="GO:0062129">
    <property type="term" value="C:chitin-based extracellular matrix"/>
    <property type="evidence" value="ECO:0007669"/>
    <property type="project" value="TreeGrafter"/>
</dbReference>
<dbReference type="PANTHER" id="PTHR10380:SF200">
    <property type="entry name" value="CUTICULAR PROTEIN 49AB-RELATED"/>
    <property type="match status" value="1"/>
</dbReference>
<dbReference type="KEGG" id="pxu:106125564"/>
<sequence>MFGFVLKVLSALVAAAFAAESETVKPTPFQFVTTTPRYYASSTASVGAYDPNRFYNANNAGRYNNFGRYTANRYNPGAYNAGRYDNSGRYVAGNTGAYNAGAYYNPTAFGQSFVNRPDNSGRYTPDNTGSYNGDRGTAGGAYVAQKEPVAPAAAVSTATASPVVSVTILPESSPVPSVVLGASPSSETAAPSEAPVVSPSEAPVASSSEVSAPVPSEASVASEVPVAVAALSDAAEVSPSEVPVASPSETPVASPSEAPVVSPSEVPAPAPSAAPAPLVLFSSTARPSSPSFAPVFVPSPTPTYVYKPVQPVAPVVATLGDGRYNYNFGILRQETEVLPDGYHYLYETDNKILAEEVGKLERIDNENSGIRAKGFYEYVGPDGVSYRVDYTADENGFVPVGAHLPQ</sequence>
<dbReference type="PANTHER" id="PTHR10380">
    <property type="entry name" value="CUTICLE PROTEIN"/>
    <property type="match status" value="1"/>
</dbReference>
<dbReference type="InterPro" id="IPR031311">
    <property type="entry name" value="CHIT_BIND_RR_consensus"/>
</dbReference>
<accession>A0AAJ7EI62</accession>
<protein>
    <submittedName>
        <fullName evidence="6">Mucin-5AC-like isoform X1</fullName>
    </submittedName>
</protein>
<evidence type="ECO:0000313" key="6">
    <source>
        <dbReference type="RefSeq" id="XP_013178272.1"/>
    </source>
</evidence>
<dbReference type="PROSITE" id="PS51155">
    <property type="entry name" value="CHIT_BIND_RR_2"/>
    <property type="match status" value="1"/>
</dbReference>
<evidence type="ECO:0000256" key="3">
    <source>
        <dbReference type="PROSITE-ProRule" id="PRU00497"/>
    </source>
</evidence>
<feature type="chain" id="PRO_5042545277" evidence="5">
    <location>
        <begin position="19"/>
        <end position="406"/>
    </location>
</feature>
<dbReference type="GO" id="GO:0008010">
    <property type="term" value="F:structural constituent of chitin-based larval cuticle"/>
    <property type="evidence" value="ECO:0007669"/>
    <property type="project" value="TreeGrafter"/>
</dbReference>
<keyword evidence="1 3" id="KW-0193">Cuticle</keyword>
<proteinExistence type="predicted"/>
<evidence type="ECO:0000256" key="4">
    <source>
        <dbReference type="SAM" id="MobiDB-lite"/>
    </source>
</evidence>
<keyword evidence="2 5" id="KW-0732">Signal</keyword>